<name>A0ABV9SEH8_9PSEU</name>
<evidence type="ECO:0000256" key="1">
    <source>
        <dbReference type="SAM" id="MobiDB-lite"/>
    </source>
</evidence>
<dbReference type="RefSeq" id="WP_378061601.1">
    <property type="nucleotide sequence ID" value="NZ_JBHSIS010000024.1"/>
</dbReference>
<proteinExistence type="predicted"/>
<evidence type="ECO:0008006" key="5">
    <source>
        <dbReference type="Google" id="ProtNLM"/>
    </source>
</evidence>
<comment type="caution">
    <text evidence="3">The sequence shown here is derived from an EMBL/GenBank/DDBJ whole genome shotgun (WGS) entry which is preliminary data.</text>
</comment>
<evidence type="ECO:0000313" key="4">
    <source>
        <dbReference type="Proteomes" id="UP001595859"/>
    </source>
</evidence>
<keyword evidence="2" id="KW-0812">Transmembrane</keyword>
<protein>
    <recommendedName>
        <fullName evidence="5">DUF3515 domain-containing protein</fullName>
    </recommendedName>
</protein>
<feature type="compositionally biased region" description="Gly residues" evidence="1">
    <location>
        <begin position="121"/>
        <end position="130"/>
    </location>
</feature>
<organism evidence="3 4">
    <name type="scientific">Actinophytocola glycyrrhizae</name>
    <dbReference type="NCBI Taxonomy" id="2044873"/>
    <lineage>
        <taxon>Bacteria</taxon>
        <taxon>Bacillati</taxon>
        <taxon>Actinomycetota</taxon>
        <taxon>Actinomycetes</taxon>
        <taxon>Pseudonocardiales</taxon>
        <taxon>Pseudonocardiaceae</taxon>
    </lineage>
</organism>
<evidence type="ECO:0000313" key="3">
    <source>
        <dbReference type="EMBL" id="MFC4858887.1"/>
    </source>
</evidence>
<sequence>MDENKLADLLKGAVSETPPATFTITDVARESDRQRARHRNGVLAGSAFGVAVLAGATALGVALWTGPVSTTGAMSAESNASGGNGNAAPYELPEEDNEVAAPTERGRAEDSPSETPKQGGYPDGSGGPAGPAGTPSGCEQVDRELAAALAGELPAAARIKVDDAVPVSLSCPTGATGAAYDLPGGRISVVILPDDVMIATQRPDGVRADAPTDDGRQVFVVSEPVSPNGTAPFGSDIQRIATDLGQLY</sequence>
<feature type="region of interest" description="Disordered" evidence="1">
    <location>
        <begin position="74"/>
        <end position="138"/>
    </location>
</feature>
<keyword evidence="2" id="KW-1133">Transmembrane helix</keyword>
<evidence type="ECO:0000256" key="2">
    <source>
        <dbReference type="SAM" id="Phobius"/>
    </source>
</evidence>
<dbReference type="EMBL" id="JBHSIS010000024">
    <property type="protein sequence ID" value="MFC4858887.1"/>
    <property type="molecule type" value="Genomic_DNA"/>
</dbReference>
<dbReference type="Proteomes" id="UP001595859">
    <property type="component" value="Unassembled WGS sequence"/>
</dbReference>
<feature type="transmembrane region" description="Helical" evidence="2">
    <location>
        <begin position="42"/>
        <end position="64"/>
    </location>
</feature>
<keyword evidence="2" id="KW-0472">Membrane</keyword>
<accession>A0ABV9SEH8</accession>
<keyword evidence="4" id="KW-1185">Reference proteome</keyword>
<reference evidence="4" key="1">
    <citation type="journal article" date="2019" name="Int. J. Syst. Evol. Microbiol.">
        <title>The Global Catalogue of Microorganisms (GCM) 10K type strain sequencing project: providing services to taxonomists for standard genome sequencing and annotation.</title>
        <authorList>
            <consortium name="The Broad Institute Genomics Platform"/>
            <consortium name="The Broad Institute Genome Sequencing Center for Infectious Disease"/>
            <person name="Wu L."/>
            <person name="Ma J."/>
        </authorList>
    </citation>
    <scope>NUCLEOTIDE SEQUENCE [LARGE SCALE GENOMIC DNA]</scope>
    <source>
        <strain evidence="4">ZS-22-S1</strain>
    </source>
</reference>
<gene>
    <name evidence="3" type="ORF">ACFPCV_35780</name>
</gene>